<keyword evidence="5" id="KW-1185">Reference proteome</keyword>
<name>A0A2S4MMD0_9BURK</name>
<dbReference type="PANTHER" id="PTHR46401">
    <property type="entry name" value="GLYCOSYLTRANSFERASE WBBK-RELATED"/>
    <property type="match status" value="1"/>
</dbReference>
<sequence>MGYYTQHLLEGVLDDPDVTDVAGWIGRTVVRGDDLRAMLGAQPQRGSRAVARDGRAMQLLQKARALPGLYAARTMARGLASHSIRNAFAREGYVYHETNSVASRYRGRKVVTIHDLSHRRYPAFHPRSAVNFLERGLPRSLKQADIVIADSFYTKKEIVDIYGIDADKIVPIHLGVEPAFQPRSPEVCDPALRALGLKAKGFVLSVCTLQPRKNLRRLVEGFARLTPDLREAFPLVLVGADGWDNSELKRMIEPMVRAREVIPAGYVSRADLLQLYSSAAVFAYPSLYEGFGLPVAEAMASGVPVLTSTATSIPEVSAGAAWEVDPFSVEAITDGLERLLTDQSLRAQLIGKGLRRAAELSWGETVRKTCEVYRRLAP</sequence>
<feature type="domain" description="Glycosyl transferase family 1" evidence="2">
    <location>
        <begin position="200"/>
        <end position="352"/>
    </location>
</feature>
<dbReference type="PANTHER" id="PTHR46401:SF2">
    <property type="entry name" value="GLYCOSYLTRANSFERASE WBBK-RELATED"/>
    <property type="match status" value="1"/>
</dbReference>
<comment type="caution">
    <text evidence="4">The sequence shown here is derived from an EMBL/GenBank/DDBJ whole genome shotgun (WGS) entry which is preliminary data.</text>
</comment>
<protein>
    <submittedName>
        <fullName evidence="4">Alpha-1,3-rhamnosyl/mannosyltransferase</fullName>
    </submittedName>
</protein>
<evidence type="ECO:0000256" key="1">
    <source>
        <dbReference type="ARBA" id="ARBA00022679"/>
    </source>
</evidence>
<evidence type="ECO:0000259" key="2">
    <source>
        <dbReference type="Pfam" id="PF00534"/>
    </source>
</evidence>
<evidence type="ECO:0000313" key="5">
    <source>
        <dbReference type="Proteomes" id="UP000237381"/>
    </source>
</evidence>
<proteinExistence type="predicted"/>
<reference evidence="4 5" key="1">
    <citation type="submission" date="2018-01" db="EMBL/GenBank/DDBJ databases">
        <title>Genomic Encyclopedia of Type Strains, Phase III (KMG-III): the genomes of soil and plant-associated and newly described type strains.</title>
        <authorList>
            <person name="Whitman W."/>
        </authorList>
    </citation>
    <scope>NUCLEOTIDE SEQUENCE [LARGE SCALE GENOMIC DNA]</scope>
    <source>
        <strain evidence="4 5">JCM 18070</strain>
    </source>
</reference>
<dbReference type="InterPro" id="IPR028098">
    <property type="entry name" value="Glyco_trans_4-like_N"/>
</dbReference>
<dbReference type="EMBL" id="PQGA01000001">
    <property type="protein sequence ID" value="POR55906.1"/>
    <property type="molecule type" value="Genomic_DNA"/>
</dbReference>
<dbReference type="Gene3D" id="3.40.50.2000">
    <property type="entry name" value="Glycogen Phosphorylase B"/>
    <property type="match status" value="2"/>
</dbReference>
<evidence type="ECO:0000259" key="3">
    <source>
        <dbReference type="Pfam" id="PF13439"/>
    </source>
</evidence>
<accession>A0A2S4MMD0</accession>
<organism evidence="4 5">
    <name type="scientific">Paraburkholderia eburnea</name>
    <dbReference type="NCBI Taxonomy" id="1189126"/>
    <lineage>
        <taxon>Bacteria</taxon>
        <taxon>Pseudomonadati</taxon>
        <taxon>Pseudomonadota</taxon>
        <taxon>Betaproteobacteria</taxon>
        <taxon>Burkholderiales</taxon>
        <taxon>Burkholderiaceae</taxon>
        <taxon>Paraburkholderia</taxon>
    </lineage>
</organism>
<dbReference type="FunFam" id="3.40.50.2000:FF:000119">
    <property type="entry name" value="Glycosyl transferase group 1"/>
    <property type="match status" value="1"/>
</dbReference>
<dbReference type="GO" id="GO:0016757">
    <property type="term" value="F:glycosyltransferase activity"/>
    <property type="evidence" value="ECO:0007669"/>
    <property type="project" value="UniProtKB-KW"/>
</dbReference>
<dbReference type="SUPFAM" id="SSF53756">
    <property type="entry name" value="UDP-Glycosyltransferase/glycogen phosphorylase"/>
    <property type="match status" value="1"/>
</dbReference>
<dbReference type="AlphaFoldDB" id="A0A2S4MMD0"/>
<evidence type="ECO:0000313" key="4">
    <source>
        <dbReference type="EMBL" id="POR55906.1"/>
    </source>
</evidence>
<dbReference type="Proteomes" id="UP000237381">
    <property type="component" value="Unassembled WGS sequence"/>
</dbReference>
<dbReference type="CDD" id="cd03809">
    <property type="entry name" value="GT4_MtfB-like"/>
    <property type="match status" value="1"/>
</dbReference>
<dbReference type="Pfam" id="PF13439">
    <property type="entry name" value="Glyco_transf_4"/>
    <property type="match status" value="1"/>
</dbReference>
<dbReference type="GO" id="GO:0009103">
    <property type="term" value="P:lipopolysaccharide biosynthetic process"/>
    <property type="evidence" value="ECO:0007669"/>
    <property type="project" value="TreeGrafter"/>
</dbReference>
<gene>
    <name evidence="4" type="ORF">B0G62_101302</name>
</gene>
<keyword evidence="1 4" id="KW-0808">Transferase</keyword>
<dbReference type="InterPro" id="IPR001296">
    <property type="entry name" value="Glyco_trans_1"/>
</dbReference>
<feature type="domain" description="Glycosyltransferase subfamily 4-like N-terminal" evidence="3">
    <location>
        <begin position="103"/>
        <end position="179"/>
    </location>
</feature>
<keyword evidence="4" id="KW-0328">Glycosyltransferase</keyword>
<dbReference type="Pfam" id="PF00534">
    <property type="entry name" value="Glycos_transf_1"/>
    <property type="match status" value="1"/>
</dbReference>